<evidence type="ECO:0000313" key="3">
    <source>
        <dbReference type="Proteomes" id="UP000005835"/>
    </source>
</evidence>
<keyword evidence="1" id="KW-0812">Transmembrane</keyword>
<reference evidence="2 3" key="1">
    <citation type="submission" date="2012-05" db="EMBL/GenBank/DDBJ databases">
        <title>The Genome Sequence of Sutterella wadsworthensis 2_1_59BFAA.</title>
        <authorList>
            <consortium name="The Broad Institute Genome Sequencing Platform"/>
            <person name="Earl A."/>
            <person name="Ward D."/>
            <person name="Feldgarden M."/>
            <person name="Gevers D."/>
            <person name="Daigneault M."/>
            <person name="Strauss J."/>
            <person name="Allen-Vercoe E."/>
            <person name="Walker B."/>
            <person name="Young S.K."/>
            <person name="Zeng Q."/>
            <person name="Gargeya S."/>
            <person name="Fitzgerald M."/>
            <person name="Haas B."/>
            <person name="Abouelleil A."/>
            <person name="Alvarado L."/>
            <person name="Arachchi H.M."/>
            <person name="Berlin A.M."/>
            <person name="Chapman S.B."/>
            <person name="Goldberg J."/>
            <person name="Griggs A."/>
            <person name="Gujja S."/>
            <person name="Hansen M."/>
            <person name="Howarth C."/>
            <person name="Imamovic A."/>
            <person name="Larimer J."/>
            <person name="McCowen C."/>
            <person name="Montmayeur A."/>
            <person name="Murphy C."/>
            <person name="Neiman D."/>
            <person name="Pearson M."/>
            <person name="Priest M."/>
            <person name="Roberts A."/>
            <person name="Saif S."/>
            <person name="Shea T."/>
            <person name="Sisk P."/>
            <person name="Sykes S."/>
            <person name="Wortman J."/>
            <person name="Nusbaum C."/>
            <person name="Birren B."/>
        </authorList>
    </citation>
    <scope>NUCLEOTIDE SEQUENCE [LARGE SCALE GENOMIC DNA]</scope>
    <source>
        <strain evidence="2 3">2_1_59BFAA</strain>
    </source>
</reference>
<sequence>MRWSRLAMGFCPQFRSGRRLYAQETTGALLAGLFLWLMINPIADAEFISDEMLTWIGRFVYPLLINLILIFMTVSAARRLHDAGHSGAWALFVMCPGANIFLMLYLLLRPGVSRPTGWRRLEEAAAECGWE</sequence>
<keyword evidence="1" id="KW-0472">Membrane</keyword>
<keyword evidence="3" id="KW-1185">Reference proteome</keyword>
<proteinExistence type="predicted"/>
<dbReference type="PATRIC" id="fig|742823.3.peg.1542"/>
<organism evidence="2 3">
    <name type="scientific">Sutterella wadsworthensis 2_1_59BFAA</name>
    <dbReference type="NCBI Taxonomy" id="742823"/>
    <lineage>
        <taxon>Bacteria</taxon>
        <taxon>Pseudomonadati</taxon>
        <taxon>Pseudomonadota</taxon>
        <taxon>Betaproteobacteria</taxon>
        <taxon>Burkholderiales</taxon>
        <taxon>Sutterellaceae</taxon>
        <taxon>Sutterella</taxon>
    </lineage>
</organism>
<feature type="transmembrane region" description="Helical" evidence="1">
    <location>
        <begin position="20"/>
        <end position="39"/>
    </location>
</feature>
<name>K1JH01_9BURK</name>
<dbReference type="Pfam" id="PF05656">
    <property type="entry name" value="DUF805"/>
    <property type="match status" value="1"/>
</dbReference>
<dbReference type="RefSeq" id="WP_005435768.1">
    <property type="nucleotide sequence ID" value="NZ_JH815517.1"/>
</dbReference>
<protein>
    <recommendedName>
        <fullName evidence="4">DUF805 domain-containing protein</fullName>
    </recommendedName>
</protein>
<dbReference type="eggNOG" id="ENOG5030YFI">
    <property type="taxonomic scope" value="Bacteria"/>
</dbReference>
<feature type="transmembrane region" description="Helical" evidence="1">
    <location>
        <begin position="59"/>
        <end position="77"/>
    </location>
</feature>
<dbReference type="AlphaFoldDB" id="K1JH01"/>
<evidence type="ECO:0000313" key="2">
    <source>
        <dbReference type="EMBL" id="EKB30860.1"/>
    </source>
</evidence>
<dbReference type="EMBL" id="ADMG01000035">
    <property type="protein sequence ID" value="EKB30860.1"/>
    <property type="molecule type" value="Genomic_DNA"/>
</dbReference>
<dbReference type="HOGENOM" id="CLU_1926513_0_0_4"/>
<dbReference type="Proteomes" id="UP000005835">
    <property type="component" value="Unassembled WGS sequence"/>
</dbReference>
<feature type="transmembrane region" description="Helical" evidence="1">
    <location>
        <begin position="89"/>
        <end position="108"/>
    </location>
</feature>
<dbReference type="STRING" id="742823.HMPREF9465_01550"/>
<dbReference type="GO" id="GO:0016020">
    <property type="term" value="C:membrane"/>
    <property type="evidence" value="ECO:0007669"/>
    <property type="project" value="InterPro"/>
</dbReference>
<evidence type="ECO:0000256" key="1">
    <source>
        <dbReference type="SAM" id="Phobius"/>
    </source>
</evidence>
<gene>
    <name evidence="2" type="ORF">HMPREF9465_01550</name>
</gene>
<accession>K1JH01</accession>
<dbReference type="InterPro" id="IPR008523">
    <property type="entry name" value="DUF805"/>
</dbReference>
<comment type="caution">
    <text evidence="2">The sequence shown here is derived from an EMBL/GenBank/DDBJ whole genome shotgun (WGS) entry which is preliminary data.</text>
</comment>
<evidence type="ECO:0008006" key="4">
    <source>
        <dbReference type="Google" id="ProtNLM"/>
    </source>
</evidence>
<keyword evidence="1" id="KW-1133">Transmembrane helix</keyword>